<organism evidence="1 2">
    <name type="scientific">Paralysiella testudinis</name>
    <dbReference type="NCBI Taxonomy" id="2809020"/>
    <lineage>
        <taxon>Bacteria</taxon>
        <taxon>Pseudomonadati</taxon>
        <taxon>Pseudomonadota</taxon>
        <taxon>Betaproteobacteria</taxon>
        <taxon>Neisseriales</taxon>
        <taxon>Neisseriaceae</taxon>
        <taxon>Paralysiella</taxon>
    </lineage>
</organism>
<gene>
    <name evidence="1" type="ORF">JQU52_13005</name>
</gene>
<evidence type="ECO:0000313" key="2">
    <source>
        <dbReference type="Proteomes" id="UP000653156"/>
    </source>
</evidence>
<dbReference type="Proteomes" id="UP000653156">
    <property type="component" value="Chromosome"/>
</dbReference>
<dbReference type="EMBL" id="CP069798">
    <property type="protein sequence ID" value="QRQ83384.1"/>
    <property type="molecule type" value="Genomic_DNA"/>
</dbReference>
<dbReference type="AlphaFoldDB" id="A0A892ZP31"/>
<sequence>MNFEQVIEELVGMRGTLACAIVDYESGMLLDGRSVGTIDLDILSIGNTEIMRAEIKSIALLHEKDGQDDEIEDMLITLGMYYYLLRPMKSYPGLFVFSVLDKSKANLALARRALRDADRHFKA</sequence>
<accession>A0A892ZP31</accession>
<dbReference type="KEGG" id="ptes:JQU52_13005"/>
<evidence type="ECO:0000313" key="1">
    <source>
        <dbReference type="EMBL" id="QRQ83384.1"/>
    </source>
</evidence>
<keyword evidence="2" id="KW-1185">Reference proteome</keyword>
<protein>
    <submittedName>
        <fullName evidence="1">Uncharacterized protein</fullName>
    </submittedName>
</protein>
<proteinExistence type="predicted"/>
<reference evidence="1" key="1">
    <citation type="submission" date="2021-02" db="EMBL/GenBank/DDBJ databases">
        <title>Neisseriaceae sp. 26B isolated from the cloaca of a Common Toad-headed Turtle (Mesoclemmys nasuta).</title>
        <authorList>
            <person name="Spergser J."/>
            <person name="Busse H.-J."/>
        </authorList>
    </citation>
    <scope>NUCLEOTIDE SEQUENCE</scope>
    <source>
        <strain evidence="1">26B</strain>
    </source>
</reference>
<name>A0A892ZP31_9NEIS</name>